<sequence length="105" mass="11149">MVFLRRGGSGAAGFVGDPLPRQPSNIAAGQLEALSRCHSYCYFFSGKRQGALVTPHFNYSFSQTGPESNLSEVAEGGKAGGTTNRGTDSSPADDDRSEDEFLTKL</sequence>
<feature type="compositionally biased region" description="Polar residues" evidence="1">
    <location>
        <begin position="81"/>
        <end position="90"/>
    </location>
</feature>
<evidence type="ECO:0000313" key="4">
    <source>
        <dbReference type="WBParaSite" id="HPBE_0001315801-mRNA-1"/>
    </source>
</evidence>
<protein>
    <submittedName>
        <fullName evidence="2 4">Uncharacterized protein</fullName>
    </submittedName>
</protein>
<name>A0A3P8AGM8_HELPZ</name>
<dbReference type="WBParaSite" id="HPBE_0001315801-mRNA-1">
    <property type="protein sequence ID" value="HPBE_0001315801-mRNA-1"/>
    <property type="gene ID" value="HPBE_0001315801"/>
</dbReference>
<dbReference type="AlphaFoldDB" id="A0A3P8AGM8"/>
<keyword evidence="3" id="KW-1185">Reference proteome</keyword>
<accession>A0A3P8AGM8</accession>
<reference evidence="2 3" key="1">
    <citation type="submission" date="2018-11" db="EMBL/GenBank/DDBJ databases">
        <authorList>
            <consortium name="Pathogen Informatics"/>
        </authorList>
    </citation>
    <scope>NUCLEOTIDE SEQUENCE [LARGE SCALE GENOMIC DNA]</scope>
</reference>
<evidence type="ECO:0000313" key="3">
    <source>
        <dbReference type="Proteomes" id="UP000050761"/>
    </source>
</evidence>
<reference evidence="4" key="2">
    <citation type="submission" date="2019-09" db="UniProtKB">
        <authorList>
            <consortium name="WormBaseParasite"/>
        </authorList>
    </citation>
    <scope>IDENTIFICATION</scope>
</reference>
<organism evidence="2">
    <name type="scientific">Heligmosomoides polygyrus</name>
    <name type="common">Parasitic roundworm</name>
    <dbReference type="NCBI Taxonomy" id="6339"/>
    <lineage>
        <taxon>Eukaryota</taxon>
        <taxon>Metazoa</taxon>
        <taxon>Ecdysozoa</taxon>
        <taxon>Nematoda</taxon>
        <taxon>Chromadorea</taxon>
        <taxon>Rhabditida</taxon>
        <taxon>Rhabditina</taxon>
        <taxon>Rhabditomorpha</taxon>
        <taxon>Strongyloidea</taxon>
        <taxon>Heligmosomidae</taxon>
        <taxon>Heligmosomoides</taxon>
    </lineage>
</organism>
<feature type="region of interest" description="Disordered" evidence="1">
    <location>
        <begin position="1"/>
        <end position="22"/>
    </location>
</feature>
<dbReference type="EMBL" id="UZAH01027802">
    <property type="protein sequence ID" value="VDO95124.1"/>
    <property type="molecule type" value="Genomic_DNA"/>
</dbReference>
<dbReference type="Proteomes" id="UP000050761">
    <property type="component" value="Unassembled WGS sequence"/>
</dbReference>
<gene>
    <name evidence="2" type="ORF">HPBE_LOCUS13159</name>
</gene>
<evidence type="ECO:0000256" key="1">
    <source>
        <dbReference type="SAM" id="MobiDB-lite"/>
    </source>
</evidence>
<proteinExistence type="predicted"/>
<feature type="region of interest" description="Disordered" evidence="1">
    <location>
        <begin position="64"/>
        <end position="105"/>
    </location>
</feature>
<evidence type="ECO:0000313" key="2">
    <source>
        <dbReference type="EMBL" id="VDO95124.1"/>
    </source>
</evidence>